<evidence type="ECO:0000313" key="3">
    <source>
        <dbReference type="Proteomes" id="UP000784294"/>
    </source>
</evidence>
<feature type="transmembrane region" description="Helical" evidence="1">
    <location>
        <begin position="27"/>
        <end position="51"/>
    </location>
</feature>
<proteinExistence type="predicted"/>
<dbReference type="AlphaFoldDB" id="A0A3S5AG93"/>
<dbReference type="GO" id="GO:0005886">
    <property type="term" value="C:plasma membrane"/>
    <property type="evidence" value="ECO:0007669"/>
    <property type="project" value="TreeGrafter"/>
</dbReference>
<comment type="caution">
    <text evidence="2">The sequence shown here is derived from an EMBL/GenBank/DDBJ whole genome shotgun (WGS) entry which is preliminary data.</text>
</comment>
<dbReference type="Proteomes" id="UP000784294">
    <property type="component" value="Unassembled WGS sequence"/>
</dbReference>
<evidence type="ECO:0000256" key="1">
    <source>
        <dbReference type="SAM" id="Phobius"/>
    </source>
</evidence>
<name>A0A3S5AG93_9PLAT</name>
<dbReference type="EMBL" id="CAAALY010059840">
    <property type="protein sequence ID" value="VEL23067.1"/>
    <property type="molecule type" value="Genomic_DNA"/>
</dbReference>
<keyword evidence="1" id="KW-0812">Transmembrane</keyword>
<dbReference type="OrthoDB" id="6154318at2759"/>
<dbReference type="PANTHER" id="PTHR11819:SF195">
    <property type="entry name" value="SODIUM_GLUCOSE COTRANSPORTER 4"/>
    <property type="match status" value="1"/>
</dbReference>
<keyword evidence="1" id="KW-0472">Membrane</keyword>
<evidence type="ECO:0000313" key="2">
    <source>
        <dbReference type="EMBL" id="VEL23067.1"/>
    </source>
</evidence>
<organism evidence="2 3">
    <name type="scientific">Protopolystoma xenopodis</name>
    <dbReference type="NCBI Taxonomy" id="117903"/>
    <lineage>
        <taxon>Eukaryota</taxon>
        <taxon>Metazoa</taxon>
        <taxon>Spiralia</taxon>
        <taxon>Lophotrochozoa</taxon>
        <taxon>Platyhelminthes</taxon>
        <taxon>Monogenea</taxon>
        <taxon>Polyopisthocotylea</taxon>
        <taxon>Polystomatidea</taxon>
        <taxon>Polystomatidae</taxon>
        <taxon>Protopolystoma</taxon>
    </lineage>
</organism>
<dbReference type="PANTHER" id="PTHR11819">
    <property type="entry name" value="SOLUTE CARRIER FAMILY 5"/>
    <property type="match status" value="1"/>
</dbReference>
<accession>A0A3S5AG93</accession>
<sequence>MLLDLIYREPPCGEPDSRPWFVSRVHYMYFALISFSTSGIIMIVISIICSFQHKRLSFFRKRSGEEEPRHACEHEEQEALTRLTYWGVWRRHRHSEHSSIQLVGVTAIDGKSDEAKMDDLTDTSCTRMKLAELQARSSSLQACENIAAQDCKQEKELMTTVEANHIGDKVVVARGATDSGAKPSANHRHITFETCPSVPEAFSAANASGGDTKNFLFNGKFQPELSQEESDSWTPVGAMAETWRRIVNGALKTGGVSFSNPLEGK</sequence>
<dbReference type="GO" id="GO:0005412">
    <property type="term" value="F:D-glucose:sodium symporter activity"/>
    <property type="evidence" value="ECO:0007669"/>
    <property type="project" value="TreeGrafter"/>
</dbReference>
<keyword evidence="3" id="KW-1185">Reference proteome</keyword>
<reference evidence="2" key="1">
    <citation type="submission" date="2018-11" db="EMBL/GenBank/DDBJ databases">
        <authorList>
            <consortium name="Pathogen Informatics"/>
        </authorList>
    </citation>
    <scope>NUCLEOTIDE SEQUENCE</scope>
</reference>
<gene>
    <name evidence="2" type="ORF">PXEA_LOCUS16507</name>
</gene>
<keyword evidence="1" id="KW-1133">Transmembrane helix</keyword>
<protein>
    <submittedName>
        <fullName evidence="2">Uncharacterized protein</fullName>
    </submittedName>
</protein>